<evidence type="ECO:0000313" key="1">
    <source>
        <dbReference type="EMBL" id="TXJ62940.1"/>
    </source>
</evidence>
<evidence type="ECO:0008006" key="3">
    <source>
        <dbReference type="Google" id="ProtNLM"/>
    </source>
</evidence>
<evidence type="ECO:0000313" key="2">
    <source>
        <dbReference type="Proteomes" id="UP000321612"/>
    </source>
</evidence>
<gene>
    <name evidence="1" type="ORF">ETF27_02470</name>
</gene>
<proteinExistence type="predicted"/>
<reference evidence="2" key="1">
    <citation type="submission" date="2019-05" db="EMBL/GenBank/DDBJ databases">
        <title>Prevotella brunnea sp. nov., isolated from a wound of a patient.</title>
        <authorList>
            <person name="Buhl M."/>
        </authorList>
    </citation>
    <scope>NUCLEOTIDE SEQUENCE [LARGE SCALE GENOMIC DNA]</scope>
    <source>
        <strain evidence="2">A2672</strain>
    </source>
</reference>
<dbReference type="EMBL" id="SDIK01000016">
    <property type="protein sequence ID" value="TXJ62940.1"/>
    <property type="molecule type" value="Genomic_DNA"/>
</dbReference>
<dbReference type="AlphaFoldDB" id="A0A5C8GLE5"/>
<keyword evidence="2" id="KW-1185">Reference proteome</keyword>
<protein>
    <recommendedName>
        <fullName evidence="3">DUF2958 domain-containing protein</fullName>
    </recommendedName>
</protein>
<sequence>MTAKLAKQLKDFPLYPQDGKQKDDTCVCVFEFGLIRWYVLEGQPEGNDFTLFCIVVGIAETEYGYASVKEMEGIKVAGSRYGLGMLSIRQVPGFKPCLLTEIQDKRLQDFLSRLYDEQ</sequence>
<organism evidence="1 2">
    <name type="scientific">Prevotella brunnea</name>
    <dbReference type="NCBI Taxonomy" id="2508867"/>
    <lineage>
        <taxon>Bacteria</taxon>
        <taxon>Pseudomonadati</taxon>
        <taxon>Bacteroidota</taxon>
        <taxon>Bacteroidia</taxon>
        <taxon>Bacteroidales</taxon>
        <taxon>Prevotellaceae</taxon>
        <taxon>Prevotella</taxon>
    </lineage>
</organism>
<dbReference type="OrthoDB" id="1070337at2"/>
<accession>A0A5C8GLE5</accession>
<dbReference type="Proteomes" id="UP000321612">
    <property type="component" value="Unassembled WGS sequence"/>
</dbReference>
<dbReference type="RefSeq" id="WP_130829461.1">
    <property type="nucleotide sequence ID" value="NZ_SDIK01000016.1"/>
</dbReference>
<comment type="caution">
    <text evidence="1">The sequence shown here is derived from an EMBL/GenBank/DDBJ whole genome shotgun (WGS) entry which is preliminary data.</text>
</comment>
<name>A0A5C8GLE5_9BACT</name>